<dbReference type="RefSeq" id="WP_148590813.1">
    <property type="nucleotide sequence ID" value="NZ_CP042997.1"/>
</dbReference>
<name>A0A5B9VUB5_9BACT</name>
<reference evidence="1 2" key="1">
    <citation type="submission" date="2019-08" db="EMBL/GenBank/DDBJ databases">
        <title>Deep-cultivation of Planctomycetes and their phenomic and genomic characterization uncovers novel biology.</title>
        <authorList>
            <person name="Wiegand S."/>
            <person name="Jogler M."/>
            <person name="Boedeker C."/>
            <person name="Pinto D."/>
            <person name="Vollmers J."/>
            <person name="Rivas-Marin E."/>
            <person name="Kohn T."/>
            <person name="Peeters S.H."/>
            <person name="Heuer A."/>
            <person name="Rast P."/>
            <person name="Oberbeckmann S."/>
            <person name="Bunk B."/>
            <person name="Jeske O."/>
            <person name="Meyerdierks A."/>
            <person name="Storesund J.E."/>
            <person name="Kallscheuer N."/>
            <person name="Luecker S."/>
            <person name="Lage O.M."/>
            <person name="Pohl T."/>
            <person name="Merkel B.J."/>
            <person name="Hornburger P."/>
            <person name="Mueller R.-W."/>
            <person name="Bruemmer F."/>
            <person name="Labrenz M."/>
            <person name="Spormann A.M."/>
            <person name="Op den Camp H."/>
            <person name="Overmann J."/>
            <person name="Amann R."/>
            <person name="Jetten M.S.M."/>
            <person name="Mascher T."/>
            <person name="Medema M.H."/>
            <person name="Devos D.P."/>
            <person name="Kaster A.-K."/>
            <person name="Ovreas L."/>
            <person name="Rohde M."/>
            <person name="Galperin M.Y."/>
            <person name="Jogler C."/>
        </authorList>
    </citation>
    <scope>NUCLEOTIDE SEQUENCE [LARGE SCALE GENOMIC DNA]</scope>
    <source>
        <strain evidence="1 2">OJF2</strain>
    </source>
</reference>
<proteinExistence type="predicted"/>
<dbReference type="KEGG" id="agv:OJF2_04400"/>
<evidence type="ECO:0000313" key="1">
    <source>
        <dbReference type="EMBL" id="QEH31973.1"/>
    </source>
</evidence>
<sequence length="80" mass="8458">MSIANEQGHALGDRIVGLDPEAAGAIEASPPLGAADHDALIRSLTPEKRALFESIASLRRKIGPVAFDVVNALRELREDG</sequence>
<evidence type="ECO:0000313" key="2">
    <source>
        <dbReference type="Proteomes" id="UP000324233"/>
    </source>
</evidence>
<keyword evidence="2" id="KW-1185">Reference proteome</keyword>
<dbReference type="Proteomes" id="UP000324233">
    <property type="component" value="Chromosome"/>
</dbReference>
<gene>
    <name evidence="1" type="ORF">OJF2_04400</name>
</gene>
<dbReference type="AlphaFoldDB" id="A0A5B9VUB5"/>
<protein>
    <submittedName>
        <fullName evidence="1">Uncharacterized protein</fullName>
    </submittedName>
</protein>
<dbReference type="EMBL" id="CP042997">
    <property type="protein sequence ID" value="QEH31973.1"/>
    <property type="molecule type" value="Genomic_DNA"/>
</dbReference>
<organism evidence="1 2">
    <name type="scientific">Aquisphaera giovannonii</name>
    <dbReference type="NCBI Taxonomy" id="406548"/>
    <lineage>
        <taxon>Bacteria</taxon>
        <taxon>Pseudomonadati</taxon>
        <taxon>Planctomycetota</taxon>
        <taxon>Planctomycetia</taxon>
        <taxon>Isosphaerales</taxon>
        <taxon>Isosphaeraceae</taxon>
        <taxon>Aquisphaera</taxon>
    </lineage>
</organism>
<accession>A0A5B9VUB5</accession>